<keyword evidence="1" id="KW-1133">Transmembrane helix</keyword>
<keyword evidence="1" id="KW-0472">Membrane</keyword>
<protein>
    <submittedName>
        <fullName evidence="2">Uncharacterized protein</fullName>
    </submittedName>
</protein>
<proteinExistence type="predicted"/>
<evidence type="ECO:0000313" key="2">
    <source>
        <dbReference type="EMBL" id="NYZ62569.1"/>
    </source>
</evidence>
<reference evidence="2 3" key="1">
    <citation type="submission" date="2020-07" db="EMBL/GenBank/DDBJ databases">
        <title>isolation of Luteimonas sp. SJ-16.</title>
        <authorList>
            <person name="Huang X.-X."/>
            <person name="Xu L."/>
            <person name="Sun J.-Q."/>
        </authorList>
    </citation>
    <scope>NUCLEOTIDE SEQUENCE [LARGE SCALE GENOMIC DNA]</scope>
    <source>
        <strain evidence="2 3">SJ-16</strain>
    </source>
</reference>
<accession>A0A7Z0TVS4</accession>
<dbReference type="AlphaFoldDB" id="A0A7Z0TVS4"/>
<keyword evidence="1" id="KW-0812">Transmembrane</keyword>
<dbReference type="RefSeq" id="WP_180544773.1">
    <property type="nucleotide sequence ID" value="NZ_JACCJZ010000013.1"/>
</dbReference>
<keyword evidence="3" id="KW-1185">Reference proteome</keyword>
<feature type="transmembrane region" description="Helical" evidence="1">
    <location>
        <begin position="6"/>
        <end position="28"/>
    </location>
</feature>
<dbReference type="EMBL" id="JACCJZ010000013">
    <property type="protein sequence ID" value="NYZ62569.1"/>
    <property type="molecule type" value="Genomic_DNA"/>
</dbReference>
<evidence type="ECO:0000313" key="3">
    <source>
        <dbReference type="Proteomes" id="UP000589896"/>
    </source>
</evidence>
<dbReference type="Proteomes" id="UP000589896">
    <property type="component" value="Unassembled WGS sequence"/>
</dbReference>
<name>A0A7Z0TVS4_9GAMM</name>
<evidence type="ECO:0000256" key="1">
    <source>
        <dbReference type="SAM" id="Phobius"/>
    </source>
</evidence>
<sequence length="137" mass="15430">MTKDSLFALLLSLPIGIVSGLYSSLVVTKYARFSELRREALRIIRSIDYIGDETHMTIREPRSLSSLALIASDLYGLGHRPAGDKVKSLYDIILGANRSVVSGAMVTHTYMAQHADWQRQVREIGPNKRIYLPWGWP</sequence>
<gene>
    <name evidence="2" type="ORF">H0E82_07290</name>
</gene>
<organism evidence="2 3">
    <name type="scientific">Luteimonas deserti</name>
    <dbReference type="NCBI Taxonomy" id="2752306"/>
    <lineage>
        <taxon>Bacteria</taxon>
        <taxon>Pseudomonadati</taxon>
        <taxon>Pseudomonadota</taxon>
        <taxon>Gammaproteobacteria</taxon>
        <taxon>Lysobacterales</taxon>
        <taxon>Lysobacteraceae</taxon>
        <taxon>Luteimonas</taxon>
    </lineage>
</organism>
<comment type="caution">
    <text evidence="2">The sequence shown here is derived from an EMBL/GenBank/DDBJ whole genome shotgun (WGS) entry which is preliminary data.</text>
</comment>